<protein>
    <submittedName>
        <fullName evidence="4">Predicted protein</fullName>
    </submittedName>
</protein>
<dbReference type="KEGG" id="hvg:123396003"/>
<dbReference type="PIRSF" id="PIRSF002703">
    <property type="entry name" value="Thaumatin"/>
    <property type="match status" value="1"/>
</dbReference>
<keyword evidence="2" id="KW-1015">Disulfide bond</keyword>
<feature type="signal peptide" evidence="3">
    <location>
        <begin position="1"/>
        <end position="27"/>
    </location>
</feature>
<dbReference type="RefSeq" id="XP_044946964.1">
    <property type="nucleotide sequence ID" value="XM_045091029.1"/>
</dbReference>
<dbReference type="PROSITE" id="PS51367">
    <property type="entry name" value="THAUMATIN_2"/>
    <property type="match status" value="1"/>
</dbReference>
<evidence type="ECO:0000256" key="1">
    <source>
        <dbReference type="ARBA" id="ARBA00022821"/>
    </source>
</evidence>
<dbReference type="Proteomes" id="UP000011116">
    <property type="component" value="Chromosome 5H"/>
</dbReference>
<keyword evidence="3" id="KW-0732">Signal</keyword>
<dbReference type="STRING" id="112509.F2EGD3"/>
<dbReference type="AlphaFoldDB" id="F2EGD3"/>
<organism evidence="4">
    <name type="scientific">Hordeum vulgare subsp. vulgare</name>
    <name type="common">Domesticated barley</name>
    <dbReference type="NCBI Taxonomy" id="112509"/>
    <lineage>
        <taxon>Eukaryota</taxon>
        <taxon>Viridiplantae</taxon>
        <taxon>Streptophyta</taxon>
        <taxon>Embryophyta</taxon>
        <taxon>Tracheophyta</taxon>
        <taxon>Spermatophyta</taxon>
        <taxon>Magnoliopsida</taxon>
        <taxon>Liliopsida</taxon>
        <taxon>Poales</taxon>
        <taxon>Poaceae</taxon>
        <taxon>BOP clade</taxon>
        <taxon>Pooideae</taxon>
        <taxon>Triticodae</taxon>
        <taxon>Triticeae</taxon>
        <taxon>Hordeinae</taxon>
        <taxon>Hordeum</taxon>
    </lineage>
</organism>
<dbReference type="EnsemblPlants" id="HORVU.MOREX.r3.5HG0441930.1">
    <property type="protein sequence ID" value="HORVU.MOREX.r3.5HG0441930.1.CDS1"/>
    <property type="gene ID" value="HORVU.MOREX.r3.5HG0441930"/>
</dbReference>
<dbReference type="FunFam" id="2.60.110.10:FF:000007">
    <property type="entry name" value="Osmotin-like protein"/>
    <property type="match status" value="1"/>
</dbReference>
<accession>F2EGD3</accession>
<dbReference type="GO" id="GO:0006952">
    <property type="term" value="P:defense response"/>
    <property type="evidence" value="ECO:0000318"/>
    <property type="project" value="GO_Central"/>
</dbReference>
<dbReference type="Pfam" id="PF00314">
    <property type="entry name" value="Thaumatin"/>
    <property type="match status" value="1"/>
</dbReference>
<feature type="chain" id="PRO_5015090939" evidence="3">
    <location>
        <begin position="28"/>
        <end position="240"/>
    </location>
</feature>
<feature type="disulfide bond" evidence="2">
    <location>
        <begin position="90"/>
        <end position="96"/>
    </location>
</feature>
<evidence type="ECO:0000256" key="3">
    <source>
        <dbReference type="SAM" id="SignalP"/>
    </source>
</evidence>
<dbReference type="Gene3D" id="2.60.110.10">
    <property type="entry name" value="Thaumatin"/>
    <property type="match status" value="1"/>
</dbReference>
<reference evidence="4" key="1">
    <citation type="journal article" date="2011" name="Plant Physiol.">
        <title>Comprehensive sequence analysis of 24,783 barley full-length cDNAs derived from 12 clone libraries.</title>
        <authorList>
            <person name="Matsumoto T."/>
            <person name="Tanaka T."/>
            <person name="Sakai H."/>
            <person name="Amano N."/>
            <person name="Kanamori H."/>
            <person name="Kurita K."/>
            <person name="Kikuta A."/>
            <person name="Kamiya K."/>
            <person name="Yamamoto M."/>
            <person name="Ikawa H."/>
            <person name="Fujii N."/>
            <person name="Hori K."/>
            <person name="Itoh T."/>
            <person name="Sato K."/>
        </authorList>
    </citation>
    <scope>NUCLEOTIDE SEQUENCE</scope>
    <source>
        <tissue evidence="4">Flower</tissue>
    </source>
</reference>
<reference evidence="5" key="3">
    <citation type="submission" date="2020-10" db="EMBL/GenBank/DDBJ databases">
        <authorList>
            <person name="Scholz U."/>
            <person name="Mascher M."/>
            <person name="Fiebig A."/>
        </authorList>
    </citation>
    <scope>NUCLEOTIDE SEQUENCE [LARGE SCALE GENOMIC DNA]</scope>
    <source>
        <strain evidence="5">cv. Morex</strain>
    </source>
</reference>
<gene>
    <name evidence="5" type="primary">LOC123396003</name>
</gene>
<dbReference type="OrthoDB" id="745641at2759"/>
<evidence type="ECO:0000313" key="6">
    <source>
        <dbReference type="Proteomes" id="UP000011116"/>
    </source>
</evidence>
<name>F2EGD3_HORVV</name>
<dbReference type="HOGENOM" id="CLU_043181_2_0_1"/>
<dbReference type="SMART" id="SM00205">
    <property type="entry name" value="THN"/>
    <property type="match status" value="1"/>
</dbReference>
<dbReference type="Gramene" id="HORVU.MOREX.r3.5HG0441930.1">
    <property type="protein sequence ID" value="HORVU.MOREX.r3.5HG0441930.1.CDS1"/>
    <property type="gene ID" value="HORVU.MOREX.r3.5HG0441930"/>
</dbReference>
<keyword evidence="6" id="KW-1185">Reference proteome</keyword>
<dbReference type="PaxDb" id="4513-MLOC_75604.1"/>
<dbReference type="OMA" id="CQPAMVN"/>
<reference evidence="5" key="4">
    <citation type="submission" date="2022-01" db="UniProtKB">
        <authorList>
            <consortium name="EnsemblPlants"/>
        </authorList>
    </citation>
    <scope>IDENTIFICATION</scope>
    <source>
        <strain evidence="5">subsp. vulgare</strain>
    </source>
</reference>
<evidence type="ECO:0000313" key="5">
    <source>
        <dbReference type="EnsemblPlants" id="HORVU.MOREX.r3.5HG0441930.1.CDS1"/>
    </source>
</evidence>
<dbReference type="eggNOG" id="KOG0800">
    <property type="taxonomic scope" value="Eukaryota"/>
</dbReference>
<dbReference type="Gramene" id="HORVU.MOREX.r2.5HG0365880.1">
    <property type="protein sequence ID" value="HORVU.MOREX.r2.5HG0365880.1.CDS.1"/>
    <property type="gene ID" value="HORVU.MOREX.r2.5HG0365880"/>
</dbReference>
<dbReference type="SUPFAM" id="SSF49870">
    <property type="entry name" value="Osmotin, thaumatin-like protein"/>
    <property type="match status" value="1"/>
</dbReference>
<keyword evidence="1" id="KW-0611">Plant defense</keyword>
<evidence type="ECO:0000256" key="2">
    <source>
        <dbReference type="PIRSR" id="PIRSR002703-1"/>
    </source>
</evidence>
<sequence>MAAMAERLVIGTLLAAAFLASSASASAADTTRLTLHNLCPYPVWPLVTPNTGFPAICDNAVRLEGNGHGLVSFTFPPTFWAGRLVARTGCTSPSRCETGNARPVGVVQLAVHSAEGGGHRQQDLAVYSVSLVDGFNVPAVVSPQSIGGDGPCPALGCAADLNAGCPPAQRVVGAGGRVVACKGPSGYFKQRCPLTRTTPIDREPVPQNCHAPGELKVVFCQPAMVDADAAAQPEIGVAKN</sequence>
<evidence type="ECO:0000313" key="4">
    <source>
        <dbReference type="EMBL" id="BAK06405.1"/>
    </source>
</evidence>
<reference evidence="6" key="2">
    <citation type="journal article" date="2012" name="Nature">
        <title>A physical, genetic and functional sequence assembly of the barley genome.</title>
        <authorList>
            <consortium name="The International Barley Genome Sequencing Consortium"/>
            <person name="Mayer K.F."/>
            <person name="Waugh R."/>
            <person name="Brown J.W."/>
            <person name="Schulman A."/>
            <person name="Langridge P."/>
            <person name="Platzer M."/>
            <person name="Fincher G.B."/>
            <person name="Muehlbauer G.J."/>
            <person name="Sato K."/>
            <person name="Close T.J."/>
            <person name="Wise R.P."/>
            <person name="Stein N."/>
        </authorList>
    </citation>
    <scope>NUCLEOTIDE SEQUENCE [LARGE SCALE GENOMIC DNA]</scope>
    <source>
        <strain evidence="6">cv. Morex</strain>
    </source>
</reference>
<dbReference type="EMBL" id="AK375210">
    <property type="protein sequence ID" value="BAK06405.1"/>
    <property type="molecule type" value="mRNA"/>
</dbReference>
<feature type="disulfide bond" evidence="2">
    <location>
        <begin position="165"/>
        <end position="181"/>
    </location>
</feature>
<dbReference type="InterPro" id="IPR001938">
    <property type="entry name" value="Thaumatin"/>
</dbReference>
<dbReference type="GeneID" id="123396003"/>
<dbReference type="SMR" id="F2EGD3"/>
<dbReference type="InterPro" id="IPR037176">
    <property type="entry name" value="Osmotin/thaumatin-like_sf"/>
</dbReference>
<dbReference type="PANTHER" id="PTHR31048">
    <property type="entry name" value="OS03G0233200 PROTEIN"/>
    <property type="match status" value="1"/>
</dbReference>
<proteinExistence type="evidence at transcript level"/>